<dbReference type="Gene3D" id="3.40.50.2300">
    <property type="match status" value="1"/>
</dbReference>
<proteinExistence type="predicted"/>
<feature type="domain" description="HD-GYP" evidence="3">
    <location>
        <begin position="162"/>
        <end position="357"/>
    </location>
</feature>
<name>A0A2K9LPL2_9GAMM</name>
<protein>
    <recommendedName>
        <fullName evidence="6">Response regulator</fullName>
    </recommendedName>
</protein>
<sequence>MTTSNILLVDDETNNRNSIRRLFEDYDINFIEAENGEEALNQLSAHDIDLILLDIRMPILDGFGFLERFSDLRLKPKPPVCVMTAFNDSDTRRKAIYLGADDFINKPLDPVELETRIASLLRISSFQRDLNTFNQTLENLVSQRTLQLQKTNERLKATEKANAQAYREMIGRLARLTQFNQSVSHLAPHKLALCTTALGWLYGLPEEDTENLSMSSQLYNIGMLALPEKLRDTPVECLNRDEIAILTSHTKMGSRLFADSPIPLLKQTYNICLHCEEHYDGSGLPNRIKGDDIAIEARLFAVAKLILQSLPLAAHDAPAEHIKRILEEHAGTLLDPGIVGLITSNDDTLENLIRELR</sequence>
<dbReference type="Pfam" id="PF13487">
    <property type="entry name" value="HD_5"/>
    <property type="match status" value="1"/>
</dbReference>
<feature type="modified residue" description="4-aspartylphosphate" evidence="1">
    <location>
        <position position="54"/>
    </location>
</feature>
<dbReference type="PANTHER" id="PTHR45228">
    <property type="entry name" value="CYCLIC DI-GMP PHOSPHODIESTERASE TM_0186-RELATED"/>
    <property type="match status" value="1"/>
</dbReference>
<dbReference type="SUPFAM" id="SSF52172">
    <property type="entry name" value="CheY-like"/>
    <property type="match status" value="1"/>
</dbReference>
<gene>
    <name evidence="4" type="ORF">Kalk_10185</name>
</gene>
<keyword evidence="5" id="KW-1185">Reference proteome</keyword>
<dbReference type="PROSITE" id="PS51832">
    <property type="entry name" value="HD_GYP"/>
    <property type="match status" value="1"/>
</dbReference>
<keyword evidence="1" id="KW-0597">Phosphoprotein</keyword>
<reference evidence="5" key="1">
    <citation type="submission" date="2017-08" db="EMBL/GenBank/DDBJ databases">
        <title>Direct submision.</title>
        <authorList>
            <person name="Kim S.-J."/>
            <person name="Rhee S.-K."/>
        </authorList>
    </citation>
    <scope>NUCLEOTIDE SEQUENCE [LARGE SCALE GENOMIC DNA]</scope>
    <source>
        <strain evidence="5">GI5</strain>
    </source>
</reference>
<evidence type="ECO:0000313" key="5">
    <source>
        <dbReference type="Proteomes" id="UP000235116"/>
    </source>
</evidence>
<dbReference type="AlphaFoldDB" id="A0A2K9LPL2"/>
<dbReference type="EMBL" id="CP022684">
    <property type="protein sequence ID" value="AUM12764.1"/>
    <property type="molecule type" value="Genomic_DNA"/>
</dbReference>
<dbReference type="Gene3D" id="1.10.3210.10">
    <property type="entry name" value="Hypothetical protein af1432"/>
    <property type="match status" value="1"/>
</dbReference>
<accession>A0A2K9LPL2</accession>
<dbReference type="Proteomes" id="UP000235116">
    <property type="component" value="Chromosome"/>
</dbReference>
<evidence type="ECO:0000259" key="3">
    <source>
        <dbReference type="PROSITE" id="PS51832"/>
    </source>
</evidence>
<dbReference type="InterPro" id="IPR052020">
    <property type="entry name" value="Cyclic_di-GMP/3'3'-cGAMP_PDE"/>
</dbReference>
<dbReference type="KEGG" id="kak:Kalk_10185"/>
<evidence type="ECO:0000313" key="4">
    <source>
        <dbReference type="EMBL" id="AUM12764.1"/>
    </source>
</evidence>
<dbReference type="OrthoDB" id="9802066at2"/>
<dbReference type="InterPro" id="IPR011006">
    <property type="entry name" value="CheY-like_superfamily"/>
</dbReference>
<organism evidence="4 5">
    <name type="scientific">Ketobacter alkanivorans</name>
    <dbReference type="NCBI Taxonomy" id="1917421"/>
    <lineage>
        <taxon>Bacteria</taxon>
        <taxon>Pseudomonadati</taxon>
        <taxon>Pseudomonadota</taxon>
        <taxon>Gammaproteobacteria</taxon>
        <taxon>Pseudomonadales</taxon>
        <taxon>Ketobacteraceae</taxon>
        <taxon>Ketobacter</taxon>
    </lineage>
</organism>
<evidence type="ECO:0000259" key="2">
    <source>
        <dbReference type="PROSITE" id="PS50110"/>
    </source>
</evidence>
<dbReference type="PROSITE" id="PS50110">
    <property type="entry name" value="RESPONSE_REGULATORY"/>
    <property type="match status" value="1"/>
</dbReference>
<dbReference type="SMART" id="SM00448">
    <property type="entry name" value="REC"/>
    <property type="match status" value="1"/>
</dbReference>
<evidence type="ECO:0008006" key="6">
    <source>
        <dbReference type="Google" id="ProtNLM"/>
    </source>
</evidence>
<feature type="domain" description="Response regulatory" evidence="2">
    <location>
        <begin position="5"/>
        <end position="121"/>
    </location>
</feature>
<dbReference type="InterPro" id="IPR001789">
    <property type="entry name" value="Sig_transdc_resp-reg_receiver"/>
</dbReference>
<dbReference type="InterPro" id="IPR037522">
    <property type="entry name" value="HD_GYP_dom"/>
</dbReference>
<dbReference type="PANTHER" id="PTHR45228:SF1">
    <property type="entry name" value="CYCLIC DI-GMP PHOSPHODIESTERASE TM_0186"/>
    <property type="match status" value="1"/>
</dbReference>
<dbReference type="RefSeq" id="WP_101894147.1">
    <property type="nucleotide sequence ID" value="NZ_CP022684.1"/>
</dbReference>
<dbReference type="Pfam" id="PF00072">
    <property type="entry name" value="Response_reg"/>
    <property type="match status" value="1"/>
</dbReference>
<evidence type="ECO:0000256" key="1">
    <source>
        <dbReference type="PROSITE-ProRule" id="PRU00169"/>
    </source>
</evidence>
<dbReference type="GO" id="GO:0000160">
    <property type="term" value="P:phosphorelay signal transduction system"/>
    <property type="evidence" value="ECO:0007669"/>
    <property type="project" value="InterPro"/>
</dbReference>